<evidence type="ECO:0000256" key="8">
    <source>
        <dbReference type="ARBA" id="ARBA00054167"/>
    </source>
</evidence>
<evidence type="ECO:0000256" key="5">
    <source>
        <dbReference type="ARBA" id="ARBA00022990"/>
    </source>
</evidence>
<dbReference type="Gene3D" id="3.40.50.790">
    <property type="match status" value="1"/>
</dbReference>
<proteinExistence type="inferred from homology"/>
<dbReference type="FunCoup" id="A0A0C2SW89">
    <property type="interactions" value="603"/>
</dbReference>
<evidence type="ECO:0000256" key="4">
    <source>
        <dbReference type="ARBA" id="ARBA00022843"/>
    </source>
</evidence>
<dbReference type="Proteomes" id="UP000054549">
    <property type="component" value="Unassembled WGS sequence"/>
</dbReference>
<evidence type="ECO:0000256" key="7">
    <source>
        <dbReference type="ARBA" id="ARBA00023242"/>
    </source>
</evidence>
<evidence type="ECO:0000256" key="9">
    <source>
        <dbReference type="ARBA" id="ARBA00061550"/>
    </source>
</evidence>
<dbReference type="InterPro" id="IPR028364">
    <property type="entry name" value="Ribosomal_uL1/biogenesis"/>
</dbReference>
<dbReference type="InterPro" id="IPR050257">
    <property type="entry name" value="eL8/uL1-like"/>
</dbReference>
<dbReference type="HOGENOM" id="CLU_026457_4_3_1"/>
<name>A0A0C2SW89_AMAMK</name>
<dbReference type="FunFam" id="3.40.50.790:FF:000004">
    <property type="entry name" value="Ribosomal L1 domain-containing 1-like 1"/>
    <property type="match status" value="1"/>
</dbReference>
<dbReference type="InParanoid" id="A0A0C2SW89"/>
<sequence>MTVDELIDNHVSLLQCEKAVKALHSHQTKRTTERQENELLPEKEENIWLTLTVKKVSPTLKIKPVRIPIRYPIVDPRTTPVCLITKDPQREYKDLLDAHKIKFISRVVGLEKLKGKFRPYEARRLLLKENGLFLADKRVIPLLPKLLGVKWFEAKKQPIPVSLDKKDLKTELERAISSTYMNQNRGTCTSVRIGTLSQEPGHIVENLKKALPAIVQHIKDGWDNIQNLAIKTNRSVSLPIWSCSLGDEKEGRWDGLTAEVQSEEGNPGEEEPQLAPQTSEPHSKEHDAKSKKRTSEGEKDEEKPKKKAKKVEDVPSSQKAPIPSSDSVKGAQLERKAKKKEGKGPVSKGKTKTLPAEPLSKKKRSPKNEEPLKAEETERQTARVDASKDDSEKVKKPKQAQVPGSAVTKADLKLKRMKDVGQKKKERVVGSRGSKSIKHAITGKKAARD</sequence>
<dbReference type="EMBL" id="KN818230">
    <property type="protein sequence ID" value="KIL67725.1"/>
    <property type="molecule type" value="Genomic_DNA"/>
</dbReference>
<organism evidence="12 13">
    <name type="scientific">Amanita muscaria (strain Koide BX008)</name>
    <dbReference type="NCBI Taxonomy" id="946122"/>
    <lineage>
        <taxon>Eukaryota</taxon>
        <taxon>Fungi</taxon>
        <taxon>Dikarya</taxon>
        <taxon>Basidiomycota</taxon>
        <taxon>Agaricomycotina</taxon>
        <taxon>Agaricomycetes</taxon>
        <taxon>Agaricomycetidae</taxon>
        <taxon>Agaricales</taxon>
        <taxon>Pluteineae</taxon>
        <taxon>Amanitaceae</taxon>
        <taxon>Amanita</taxon>
    </lineage>
</organism>
<keyword evidence="13" id="KW-1185">Reference proteome</keyword>
<keyword evidence="5" id="KW-0007">Acetylation</keyword>
<comment type="function">
    <text evidence="8">Regulates cellular senescence through inhibition of PTEN translation. Acts as a pro-apoptotic regulator in response to DNA damage.</text>
</comment>
<keyword evidence="2" id="KW-1017">Isopeptide bond</keyword>
<evidence type="ECO:0000256" key="1">
    <source>
        <dbReference type="ARBA" id="ARBA00004604"/>
    </source>
</evidence>
<dbReference type="CDD" id="cd00403">
    <property type="entry name" value="Ribosomal_L1"/>
    <property type="match status" value="1"/>
</dbReference>
<feature type="compositionally biased region" description="Basic and acidic residues" evidence="11">
    <location>
        <begin position="366"/>
        <end position="394"/>
    </location>
</feature>
<feature type="compositionally biased region" description="Basic residues" evidence="11">
    <location>
        <begin position="435"/>
        <end position="449"/>
    </location>
</feature>
<evidence type="ECO:0000256" key="3">
    <source>
        <dbReference type="ARBA" id="ARBA00022553"/>
    </source>
</evidence>
<evidence type="ECO:0000256" key="2">
    <source>
        <dbReference type="ARBA" id="ARBA00022499"/>
    </source>
</evidence>
<reference evidence="12 13" key="1">
    <citation type="submission" date="2014-04" db="EMBL/GenBank/DDBJ databases">
        <title>Evolutionary Origins and Diversification of the Mycorrhizal Mutualists.</title>
        <authorList>
            <consortium name="DOE Joint Genome Institute"/>
            <consortium name="Mycorrhizal Genomics Consortium"/>
            <person name="Kohler A."/>
            <person name="Kuo A."/>
            <person name="Nagy L.G."/>
            <person name="Floudas D."/>
            <person name="Copeland A."/>
            <person name="Barry K.W."/>
            <person name="Cichocki N."/>
            <person name="Veneault-Fourrey C."/>
            <person name="LaButti K."/>
            <person name="Lindquist E.A."/>
            <person name="Lipzen A."/>
            <person name="Lundell T."/>
            <person name="Morin E."/>
            <person name="Murat C."/>
            <person name="Riley R."/>
            <person name="Ohm R."/>
            <person name="Sun H."/>
            <person name="Tunlid A."/>
            <person name="Henrissat B."/>
            <person name="Grigoriev I.V."/>
            <person name="Hibbett D.S."/>
            <person name="Martin F."/>
        </authorList>
    </citation>
    <scope>NUCLEOTIDE SEQUENCE [LARGE SCALE GENOMIC DNA]</scope>
    <source>
        <strain evidence="12 13">Koide BX008</strain>
    </source>
</reference>
<keyword evidence="7" id="KW-0539">Nucleus</keyword>
<evidence type="ECO:0000256" key="6">
    <source>
        <dbReference type="ARBA" id="ARBA00023054"/>
    </source>
</evidence>
<keyword evidence="3" id="KW-0597">Phosphoprotein</keyword>
<dbReference type="GO" id="GO:0003723">
    <property type="term" value="F:RNA binding"/>
    <property type="evidence" value="ECO:0007669"/>
    <property type="project" value="InterPro"/>
</dbReference>
<evidence type="ECO:0000256" key="11">
    <source>
        <dbReference type="SAM" id="MobiDB-lite"/>
    </source>
</evidence>
<feature type="compositionally biased region" description="Basic and acidic residues" evidence="11">
    <location>
        <begin position="281"/>
        <end position="304"/>
    </location>
</feature>
<gene>
    <name evidence="12" type="ORF">M378DRAFT_9013</name>
</gene>
<dbReference type="OrthoDB" id="10251727at2759"/>
<feature type="compositionally biased region" description="Polar residues" evidence="11">
    <location>
        <begin position="316"/>
        <end position="327"/>
    </location>
</feature>
<feature type="compositionally biased region" description="Basic and acidic residues" evidence="11">
    <location>
        <begin position="410"/>
        <end position="429"/>
    </location>
</feature>
<keyword evidence="4" id="KW-0832">Ubl conjugation</keyword>
<keyword evidence="6" id="KW-0175">Coiled coil</keyword>
<dbReference type="InterPro" id="IPR016095">
    <property type="entry name" value="Ribosomal_uL1_3-a/b-sand"/>
</dbReference>
<dbReference type="SUPFAM" id="SSF56808">
    <property type="entry name" value="Ribosomal protein L1"/>
    <property type="match status" value="1"/>
</dbReference>
<accession>A0A0C2SW89</accession>
<dbReference type="GO" id="GO:0005730">
    <property type="term" value="C:nucleolus"/>
    <property type="evidence" value="ECO:0007669"/>
    <property type="project" value="UniProtKB-SubCell"/>
</dbReference>
<dbReference type="InterPro" id="IPR023674">
    <property type="entry name" value="Ribosomal_uL1-like"/>
</dbReference>
<comment type="similarity">
    <text evidence="9">Belongs to the universal ribosomal protein uL1 family. Highly divergent.</text>
</comment>
<evidence type="ECO:0000313" key="12">
    <source>
        <dbReference type="EMBL" id="KIL67725.1"/>
    </source>
</evidence>
<evidence type="ECO:0000256" key="10">
    <source>
        <dbReference type="ARBA" id="ARBA00070787"/>
    </source>
</evidence>
<dbReference type="AlphaFoldDB" id="A0A0C2SW89"/>
<protein>
    <recommendedName>
        <fullName evidence="10">Ribosomal L1 domain-containing protein 1</fullName>
    </recommendedName>
</protein>
<dbReference type="PANTHER" id="PTHR23105">
    <property type="entry name" value="RIBOSOMAL PROTEIN L7AE FAMILY MEMBER"/>
    <property type="match status" value="1"/>
</dbReference>
<feature type="region of interest" description="Disordered" evidence="11">
    <location>
        <begin position="260"/>
        <end position="449"/>
    </location>
</feature>
<dbReference type="Pfam" id="PF00687">
    <property type="entry name" value="Ribosomal_L1"/>
    <property type="match status" value="1"/>
</dbReference>
<evidence type="ECO:0000313" key="13">
    <source>
        <dbReference type="Proteomes" id="UP000054549"/>
    </source>
</evidence>
<dbReference type="STRING" id="946122.A0A0C2SW89"/>
<comment type="subcellular location">
    <subcellularLocation>
        <location evidence="1">Nucleus</location>
        <location evidence="1">Nucleolus</location>
    </subcellularLocation>
</comment>